<evidence type="ECO:0000256" key="2">
    <source>
        <dbReference type="ARBA" id="ARBA00022801"/>
    </source>
</evidence>
<dbReference type="RefSeq" id="WP_045807804.1">
    <property type="nucleotide sequence ID" value="NZ_JZCR01000021.1"/>
</dbReference>
<evidence type="ECO:0000259" key="3">
    <source>
        <dbReference type="PROSITE" id="PS51462"/>
    </source>
</evidence>
<dbReference type="Pfam" id="PF00293">
    <property type="entry name" value="NUDIX"/>
    <property type="match status" value="1"/>
</dbReference>
<evidence type="ECO:0000313" key="4">
    <source>
        <dbReference type="EMBL" id="KJW12080.1"/>
    </source>
</evidence>
<comment type="caution">
    <text evidence="4">The sequence shown here is derived from an EMBL/GenBank/DDBJ whole genome shotgun (WGS) entry which is preliminary data.</text>
</comment>
<dbReference type="InterPro" id="IPR015797">
    <property type="entry name" value="NUDIX_hydrolase-like_dom_sf"/>
</dbReference>
<dbReference type="PANTHER" id="PTHR43046">
    <property type="entry name" value="GDP-MANNOSE MANNOSYL HYDROLASE"/>
    <property type="match status" value="1"/>
</dbReference>
<dbReference type="InterPro" id="IPR000086">
    <property type="entry name" value="NUDIX_hydrolase_dom"/>
</dbReference>
<dbReference type="STRING" id="216463.VC81_09275"/>
<evidence type="ECO:0000313" key="5">
    <source>
        <dbReference type="Proteomes" id="UP000033491"/>
    </source>
</evidence>
<accession>A0A0F3RQA2</accession>
<keyword evidence="2" id="KW-0378">Hydrolase</keyword>
<dbReference type="GO" id="GO:0016787">
    <property type="term" value="F:hydrolase activity"/>
    <property type="evidence" value="ECO:0007669"/>
    <property type="project" value="UniProtKB-KW"/>
</dbReference>
<dbReference type="Proteomes" id="UP000033491">
    <property type="component" value="Unassembled WGS sequence"/>
</dbReference>
<feature type="domain" description="Nudix hydrolase" evidence="3">
    <location>
        <begin position="15"/>
        <end position="150"/>
    </location>
</feature>
<reference evidence="4 5" key="1">
    <citation type="submission" date="2015-03" db="EMBL/GenBank/DDBJ databases">
        <authorList>
            <person name="Zheng J."/>
            <person name="Ganezle M."/>
        </authorList>
    </citation>
    <scope>NUCLEOTIDE SEQUENCE [LARGE SCALE GENOMIC DNA]</scope>
    <source>
        <strain evidence="4 5">LP38</strain>
    </source>
</reference>
<dbReference type="OrthoDB" id="9787476at2"/>
<comment type="cofactor">
    <cofactor evidence="1">
        <name>Mg(2+)</name>
        <dbReference type="ChEBI" id="CHEBI:18420"/>
    </cofactor>
</comment>
<name>A0A0F3RQA2_9LACO</name>
<dbReference type="PANTHER" id="PTHR43046:SF2">
    <property type="entry name" value="8-OXO-DGTP DIPHOSPHATASE-RELATED"/>
    <property type="match status" value="1"/>
</dbReference>
<organism evidence="4 5">
    <name type="scientific">Levilactobacillus spicheri</name>
    <dbReference type="NCBI Taxonomy" id="216463"/>
    <lineage>
        <taxon>Bacteria</taxon>
        <taxon>Bacillati</taxon>
        <taxon>Bacillota</taxon>
        <taxon>Bacilli</taxon>
        <taxon>Lactobacillales</taxon>
        <taxon>Lactobacillaceae</taxon>
        <taxon>Levilactobacillus</taxon>
    </lineage>
</organism>
<gene>
    <name evidence="4" type="ORF">VC81_09275</name>
</gene>
<dbReference type="EMBL" id="JZCR01000021">
    <property type="protein sequence ID" value="KJW12080.1"/>
    <property type="molecule type" value="Genomic_DNA"/>
</dbReference>
<dbReference type="PATRIC" id="fig|216463.3.peg.1108"/>
<dbReference type="Gene3D" id="3.90.79.10">
    <property type="entry name" value="Nucleoside Triphosphate Pyrophosphohydrolase"/>
    <property type="match status" value="1"/>
</dbReference>
<dbReference type="PROSITE" id="PS51462">
    <property type="entry name" value="NUDIX"/>
    <property type="match status" value="1"/>
</dbReference>
<dbReference type="SUPFAM" id="SSF55811">
    <property type="entry name" value="Nudix"/>
    <property type="match status" value="1"/>
</dbReference>
<dbReference type="PROSITE" id="PS00893">
    <property type="entry name" value="NUDIX_BOX"/>
    <property type="match status" value="1"/>
</dbReference>
<sequence length="150" mass="16925">MGYVTRLRETVGDRPLVVVEGAAVVVDRQQRILLVRRDQHTWGLPAGSKELNESVMETAVRELYEETNLVGNRPELLAVVSGQGMQCQYANGDQVDAVTVVFRMGRVHAHVFADSHPLEHQFFRLKRLPGTLTPLTREVLRLVDLSIRAR</sequence>
<protein>
    <recommendedName>
        <fullName evidence="3">Nudix hydrolase domain-containing protein</fullName>
    </recommendedName>
</protein>
<proteinExistence type="predicted"/>
<dbReference type="AlphaFoldDB" id="A0A0F3RQA2"/>
<dbReference type="InterPro" id="IPR020084">
    <property type="entry name" value="NUDIX_hydrolase_CS"/>
</dbReference>
<evidence type="ECO:0000256" key="1">
    <source>
        <dbReference type="ARBA" id="ARBA00001946"/>
    </source>
</evidence>